<evidence type="ECO:0000313" key="3">
    <source>
        <dbReference type="Proteomes" id="UP000250266"/>
    </source>
</evidence>
<protein>
    <submittedName>
        <fullName evidence="2">Uncharacterized protein</fullName>
    </submittedName>
</protein>
<feature type="region of interest" description="Disordered" evidence="1">
    <location>
        <begin position="1"/>
        <end position="209"/>
    </location>
</feature>
<keyword evidence="3" id="KW-1185">Reference proteome</keyword>
<dbReference type="AlphaFoldDB" id="A0A8E2DWR3"/>
<feature type="compositionally biased region" description="Polar residues" evidence="1">
    <location>
        <begin position="129"/>
        <end position="142"/>
    </location>
</feature>
<evidence type="ECO:0000256" key="1">
    <source>
        <dbReference type="SAM" id="MobiDB-lite"/>
    </source>
</evidence>
<feature type="compositionally biased region" description="Basic and acidic residues" evidence="1">
    <location>
        <begin position="177"/>
        <end position="194"/>
    </location>
</feature>
<feature type="region of interest" description="Disordered" evidence="1">
    <location>
        <begin position="574"/>
        <end position="594"/>
    </location>
</feature>
<feature type="compositionally biased region" description="Polar residues" evidence="1">
    <location>
        <begin position="46"/>
        <end position="60"/>
    </location>
</feature>
<reference evidence="2 3" key="1">
    <citation type="journal article" date="2016" name="Nat. Commun.">
        <title>Ectomycorrhizal ecology is imprinted in the genome of the dominant symbiotic fungus Cenococcum geophilum.</title>
        <authorList>
            <consortium name="DOE Joint Genome Institute"/>
            <person name="Peter M."/>
            <person name="Kohler A."/>
            <person name="Ohm R.A."/>
            <person name="Kuo A."/>
            <person name="Krutzmann J."/>
            <person name="Morin E."/>
            <person name="Arend M."/>
            <person name="Barry K.W."/>
            <person name="Binder M."/>
            <person name="Choi C."/>
            <person name="Clum A."/>
            <person name="Copeland A."/>
            <person name="Grisel N."/>
            <person name="Haridas S."/>
            <person name="Kipfer T."/>
            <person name="LaButti K."/>
            <person name="Lindquist E."/>
            <person name="Lipzen A."/>
            <person name="Maire R."/>
            <person name="Meier B."/>
            <person name="Mihaltcheva S."/>
            <person name="Molinier V."/>
            <person name="Murat C."/>
            <person name="Poggeler S."/>
            <person name="Quandt C.A."/>
            <person name="Sperisen C."/>
            <person name="Tritt A."/>
            <person name="Tisserant E."/>
            <person name="Crous P.W."/>
            <person name="Henrissat B."/>
            <person name="Nehls U."/>
            <person name="Egli S."/>
            <person name="Spatafora J.W."/>
            <person name="Grigoriev I.V."/>
            <person name="Martin F.M."/>
        </authorList>
    </citation>
    <scope>NUCLEOTIDE SEQUENCE [LARGE SCALE GENOMIC DNA]</scope>
    <source>
        <strain evidence="2 3">CBS 459.81</strain>
    </source>
</reference>
<organism evidence="2 3">
    <name type="scientific">Lepidopterella palustris CBS 459.81</name>
    <dbReference type="NCBI Taxonomy" id="1314670"/>
    <lineage>
        <taxon>Eukaryota</taxon>
        <taxon>Fungi</taxon>
        <taxon>Dikarya</taxon>
        <taxon>Ascomycota</taxon>
        <taxon>Pezizomycotina</taxon>
        <taxon>Dothideomycetes</taxon>
        <taxon>Pleosporomycetidae</taxon>
        <taxon>Mytilinidiales</taxon>
        <taxon>Argynnaceae</taxon>
        <taxon>Lepidopterella</taxon>
    </lineage>
</organism>
<name>A0A8E2DWR3_9PEZI</name>
<dbReference type="EMBL" id="KV745899">
    <property type="protein sequence ID" value="OCK73201.1"/>
    <property type="molecule type" value="Genomic_DNA"/>
</dbReference>
<evidence type="ECO:0000313" key="2">
    <source>
        <dbReference type="EMBL" id="OCK73201.1"/>
    </source>
</evidence>
<dbReference type="Proteomes" id="UP000250266">
    <property type="component" value="Unassembled WGS sequence"/>
</dbReference>
<dbReference type="OrthoDB" id="5369347at2759"/>
<feature type="compositionally biased region" description="Gly residues" evidence="1">
    <location>
        <begin position="83"/>
        <end position="95"/>
    </location>
</feature>
<proteinExistence type="predicted"/>
<sequence>MAAAPGGGIAGRTSPRPQEEASQEVVGERLRGLSIGPQAVAHSAVSPRNSGSRDASTHLPQPSDADMDGNITDTTPASAECGGRAGGEGGGGSGGVAMDAGGESDSAAVSSDDGCGGYSGEDSDATGEPYTTGSSDPVSTKVSPLRHSTKVADGQEGNREPEWSATSSFTALSTDTATRDPRARTVRDGEEGAARRSSPRSSNDPQPSAFIGLDAWLQEDATEDGVDWQQEAIIAVREAISPSCTCKQGSAAGEEDGCGLHHIACLIDEEIQRCAPRNQPMFPLSSRDTLLSREQCREMAPSVRWRALLTGIGLGQQTEGHSPPRLSLARSESEHLAATGPVDIIREFDIDSIIFEASSLAVHRRGFRFSLRPLFIHAIKQDQKVTIQGHELHKTKHICIGQGRLSGGFGYSCHVFFPNMPMVRRNEHSGTKTELTTFLNNDIYGIWIEQIVLPTLREVCGPGYLQHYPKTYDEILGKANVKQEILDPENSSGVINHQIVLPEHFLEAFWAGVQRRSQSVQNTESSDNIFKNLFLVVSAHDLKLDEKTTTPRRLKNGFLSHVQTIFRLEPRRCIGGTRPPMPPQEPAMQSGSRY</sequence>
<gene>
    <name evidence="2" type="ORF">K432DRAFT_11936</name>
</gene>
<feature type="compositionally biased region" description="Gly residues" evidence="1">
    <location>
        <begin position="1"/>
        <end position="10"/>
    </location>
</feature>
<feature type="compositionally biased region" description="Polar residues" evidence="1">
    <location>
        <begin position="164"/>
        <end position="173"/>
    </location>
</feature>
<accession>A0A8E2DWR3</accession>